<evidence type="ECO:0000313" key="11">
    <source>
        <dbReference type="EMBL" id="GCB70871.1"/>
    </source>
</evidence>
<comment type="function">
    <text evidence="9">Ligand for members of the frizzled family of seven transmembrane receptors.</text>
</comment>
<dbReference type="Proteomes" id="UP000288216">
    <property type="component" value="Unassembled WGS sequence"/>
</dbReference>
<proteinExistence type="inferred from homology"/>
<sequence length="241" mass="27209">MSGSCTVKTCWMRLPTFRTVGNVLKERFDGASRVIYGNKGSNRASRADKRHLEPEDPAHKPHAPQDLVYFERSPNFCTVNSKVGTAGTTGRACNNTSLGLDGCDLLCCGRGFQTLAERVTERCHCTFHCKEIEWDLSRSLADELAQLKMILTTGRDTISLVFYYGVGQGQHRYFQMQLHIMTSDFKILVDYLRSLHSADLLTLEYENTMAKEKALATHENGIISSYFSPLFKTEETLSFRV</sequence>
<feature type="compositionally biased region" description="Basic and acidic residues" evidence="10">
    <location>
        <begin position="45"/>
        <end position="59"/>
    </location>
</feature>
<comment type="caution">
    <text evidence="11">The sequence shown here is derived from an EMBL/GenBank/DDBJ whole genome shotgun (WGS) entry which is preliminary data.</text>
</comment>
<dbReference type="Gene3D" id="3.30.2460.20">
    <property type="match status" value="1"/>
</dbReference>
<dbReference type="STRING" id="75743.A0A401PCM3"/>
<dbReference type="EMBL" id="BFAA01004785">
    <property type="protein sequence ID" value="GCB70871.1"/>
    <property type="molecule type" value="Genomic_DNA"/>
</dbReference>
<dbReference type="PANTHER" id="PTHR12027:SF91">
    <property type="entry name" value="PROTO-ONCOGENE WNT-1"/>
    <property type="match status" value="1"/>
</dbReference>
<keyword evidence="8" id="KW-0449">Lipoprotein</keyword>
<dbReference type="GO" id="GO:0005109">
    <property type="term" value="F:frizzled binding"/>
    <property type="evidence" value="ECO:0007669"/>
    <property type="project" value="TreeGrafter"/>
</dbReference>
<dbReference type="OrthoDB" id="5945655at2759"/>
<name>A0A401PCM3_SCYTO</name>
<accession>A0A401PCM3</accession>
<evidence type="ECO:0000256" key="1">
    <source>
        <dbReference type="ARBA" id="ARBA00004498"/>
    </source>
</evidence>
<keyword evidence="5" id="KW-0272">Extracellular matrix</keyword>
<dbReference type="AlphaFoldDB" id="A0A401PCM3"/>
<keyword evidence="6 9" id="KW-0879">Wnt signaling pathway</keyword>
<keyword evidence="7" id="KW-1015">Disulfide bond</keyword>
<gene>
    <name evidence="11" type="ORF">scyTo_0010873</name>
</gene>
<dbReference type="GO" id="GO:0060070">
    <property type="term" value="P:canonical Wnt signaling pathway"/>
    <property type="evidence" value="ECO:0007669"/>
    <property type="project" value="TreeGrafter"/>
</dbReference>
<dbReference type="GO" id="GO:0030182">
    <property type="term" value="P:neuron differentiation"/>
    <property type="evidence" value="ECO:0007669"/>
    <property type="project" value="TreeGrafter"/>
</dbReference>
<comment type="subcellular location">
    <subcellularLocation>
        <location evidence="1 9">Secreted</location>
        <location evidence="1 9">Extracellular space</location>
        <location evidence="1 9">Extracellular matrix</location>
    </subcellularLocation>
</comment>
<dbReference type="GO" id="GO:0045165">
    <property type="term" value="P:cell fate commitment"/>
    <property type="evidence" value="ECO:0007669"/>
    <property type="project" value="TreeGrafter"/>
</dbReference>
<comment type="similarity">
    <text evidence="2 9">Belongs to the Wnt family.</text>
</comment>
<dbReference type="Pfam" id="PF00110">
    <property type="entry name" value="wnt"/>
    <property type="match status" value="1"/>
</dbReference>
<feature type="region of interest" description="Disordered" evidence="10">
    <location>
        <begin position="39"/>
        <end position="63"/>
    </location>
</feature>
<dbReference type="GO" id="GO:0005615">
    <property type="term" value="C:extracellular space"/>
    <property type="evidence" value="ECO:0007669"/>
    <property type="project" value="TreeGrafter"/>
</dbReference>
<evidence type="ECO:0000256" key="4">
    <source>
        <dbReference type="ARBA" id="ARBA00022525"/>
    </source>
</evidence>
<evidence type="ECO:0000256" key="8">
    <source>
        <dbReference type="ARBA" id="ARBA00023288"/>
    </source>
</evidence>
<keyword evidence="3 9" id="KW-0217">Developmental protein</keyword>
<evidence type="ECO:0000256" key="2">
    <source>
        <dbReference type="ARBA" id="ARBA00005683"/>
    </source>
</evidence>
<keyword evidence="12" id="KW-1185">Reference proteome</keyword>
<dbReference type="InterPro" id="IPR009139">
    <property type="entry name" value="Wnt1"/>
</dbReference>
<keyword evidence="4" id="KW-0964">Secreted</keyword>
<dbReference type="PRINTS" id="PR01841">
    <property type="entry name" value="WNT1PROTEIN"/>
</dbReference>
<dbReference type="PANTHER" id="PTHR12027">
    <property type="entry name" value="WNT RELATED"/>
    <property type="match status" value="1"/>
</dbReference>
<evidence type="ECO:0000256" key="10">
    <source>
        <dbReference type="SAM" id="MobiDB-lite"/>
    </source>
</evidence>
<evidence type="ECO:0000256" key="3">
    <source>
        <dbReference type="ARBA" id="ARBA00022473"/>
    </source>
</evidence>
<dbReference type="GO" id="GO:0005125">
    <property type="term" value="F:cytokine activity"/>
    <property type="evidence" value="ECO:0007669"/>
    <property type="project" value="TreeGrafter"/>
</dbReference>
<evidence type="ECO:0000256" key="7">
    <source>
        <dbReference type="ARBA" id="ARBA00023157"/>
    </source>
</evidence>
<organism evidence="11 12">
    <name type="scientific">Scyliorhinus torazame</name>
    <name type="common">Cloudy catshark</name>
    <name type="synonym">Catulus torazame</name>
    <dbReference type="NCBI Taxonomy" id="75743"/>
    <lineage>
        <taxon>Eukaryota</taxon>
        <taxon>Metazoa</taxon>
        <taxon>Chordata</taxon>
        <taxon>Craniata</taxon>
        <taxon>Vertebrata</taxon>
        <taxon>Chondrichthyes</taxon>
        <taxon>Elasmobranchii</taxon>
        <taxon>Galeomorphii</taxon>
        <taxon>Galeoidea</taxon>
        <taxon>Carcharhiniformes</taxon>
        <taxon>Scyliorhinidae</taxon>
        <taxon>Scyliorhinus</taxon>
    </lineage>
</organism>
<evidence type="ECO:0000256" key="9">
    <source>
        <dbReference type="RuleBase" id="RU003500"/>
    </source>
</evidence>
<protein>
    <recommendedName>
        <fullName evidence="9">Protein Wnt</fullName>
    </recommendedName>
</protein>
<evidence type="ECO:0000256" key="5">
    <source>
        <dbReference type="ARBA" id="ARBA00022530"/>
    </source>
</evidence>
<evidence type="ECO:0000256" key="6">
    <source>
        <dbReference type="ARBA" id="ARBA00022687"/>
    </source>
</evidence>
<dbReference type="InterPro" id="IPR043158">
    <property type="entry name" value="Wnt_C"/>
</dbReference>
<dbReference type="InterPro" id="IPR005817">
    <property type="entry name" value="Wnt"/>
</dbReference>
<evidence type="ECO:0000313" key="12">
    <source>
        <dbReference type="Proteomes" id="UP000288216"/>
    </source>
</evidence>
<dbReference type="SMART" id="SM00097">
    <property type="entry name" value="WNT1"/>
    <property type="match status" value="1"/>
</dbReference>
<reference evidence="11 12" key="1">
    <citation type="journal article" date="2018" name="Nat. Ecol. Evol.">
        <title>Shark genomes provide insights into elasmobranch evolution and the origin of vertebrates.</title>
        <authorList>
            <person name="Hara Y"/>
            <person name="Yamaguchi K"/>
            <person name="Onimaru K"/>
            <person name="Kadota M"/>
            <person name="Koyanagi M"/>
            <person name="Keeley SD"/>
            <person name="Tatsumi K"/>
            <person name="Tanaka K"/>
            <person name="Motone F"/>
            <person name="Kageyama Y"/>
            <person name="Nozu R"/>
            <person name="Adachi N"/>
            <person name="Nishimura O"/>
            <person name="Nakagawa R"/>
            <person name="Tanegashima C"/>
            <person name="Kiyatake I"/>
            <person name="Matsumoto R"/>
            <person name="Murakumo K"/>
            <person name="Nishida K"/>
            <person name="Terakita A"/>
            <person name="Kuratani S"/>
            <person name="Sato K"/>
            <person name="Hyodo S Kuraku.S."/>
        </authorList>
    </citation>
    <scope>NUCLEOTIDE SEQUENCE [LARGE SCALE GENOMIC DNA]</scope>
</reference>